<keyword evidence="2" id="KW-1185">Reference proteome</keyword>
<dbReference type="EMBL" id="BMAO01033006">
    <property type="protein sequence ID" value="GFQ86352.1"/>
    <property type="molecule type" value="Genomic_DNA"/>
</dbReference>
<dbReference type="AlphaFoldDB" id="A0A8X6FQX4"/>
<reference evidence="1" key="1">
    <citation type="submission" date="2020-07" db="EMBL/GenBank/DDBJ databases">
        <title>Multicomponent nature underlies the extraordinary mechanical properties of spider dragline silk.</title>
        <authorList>
            <person name="Kono N."/>
            <person name="Nakamura H."/>
            <person name="Mori M."/>
            <person name="Yoshida Y."/>
            <person name="Ohtoshi R."/>
            <person name="Malay A.D."/>
            <person name="Moran D.A.P."/>
            <person name="Tomita M."/>
            <person name="Numata K."/>
            <person name="Arakawa K."/>
        </authorList>
    </citation>
    <scope>NUCLEOTIDE SEQUENCE</scope>
</reference>
<gene>
    <name evidence="1" type="ORF">TNCT_410391</name>
</gene>
<evidence type="ECO:0000313" key="1">
    <source>
        <dbReference type="EMBL" id="GFQ86352.1"/>
    </source>
</evidence>
<comment type="caution">
    <text evidence="1">The sequence shown here is derived from an EMBL/GenBank/DDBJ whole genome shotgun (WGS) entry which is preliminary data.</text>
</comment>
<feature type="non-terminal residue" evidence="1">
    <location>
        <position position="41"/>
    </location>
</feature>
<evidence type="ECO:0000313" key="2">
    <source>
        <dbReference type="Proteomes" id="UP000887116"/>
    </source>
</evidence>
<accession>A0A8X6FQX4</accession>
<sequence length="41" mass="4538">MNCFQGRGGESLMLMKCGLRGSCGLGHKRTKELVILSRIQE</sequence>
<protein>
    <submittedName>
        <fullName evidence="1">Uncharacterized protein</fullName>
    </submittedName>
</protein>
<dbReference type="Proteomes" id="UP000887116">
    <property type="component" value="Unassembled WGS sequence"/>
</dbReference>
<proteinExistence type="predicted"/>
<organism evidence="1 2">
    <name type="scientific">Trichonephila clavata</name>
    <name type="common">Joro spider</name>
    <name type="synonym">Nephila clavata</name>
    <dbReference type="NCBI Taxonomy" id="2740835"/>
    <lineage>
        <taxon>Eukaryota</taxon>
        <taxon>Metazoa</taxon>
        <taxon>Ecdysozoa</taxon>
        <taxon>Arthropoda</taxon>
        <taxon>Chelicerata</taxon>
        <taxon>Arachnida</taxon>
        <taxon>Araneae</taxon>
        <taxon>Araneomorphae</taxon>
        <taxon>Entelegynae</taxon>
        <taxon>Araneoidea</taxon>
        <taxon>Nephilidae</taxon>
        <taxon>Trichonephila</taxon>
    </lineage>
</organism>
<name>A0A8X6FQX4_TRICU</name>